<dbReference type="Gene3D" id="3.30.160.20">
    <property type="match status" value="1"/>
</dbReference>
<dbReference type="SUPFAM" id="SSF81606">
    <property type="entry name" value="PP2C-like"/>
    <property type="match status" value="1"/>
</dbReference>
<evidence type="ECO:0000256" key="3">
    <source>
        <dbReference type="ARBA" id="ARBA00022679"/>
    </source>
</evidence>
<reference evidence="9" key="1">
    <citation type="submission" date="2016-05" db="EMBL/GenBank/DDBJ databases">
        <authorList>
            <person name="Naeem Raeece"/>
        </authorList>
    </citation>
    <scope>NUCLEOTIDE SEQUENCE [LARGE SCALE GENOMIC DNA]</scope>
</reference>
<dbReference type="GO" id="GO:0003747">
    <property type="term" value="F:translation release factor activity"/>
    <property type="evidence" value="ECO:0007669"/>
    <property type="project" value="InterPro"/>
</dbReference>
<dbReference type="GO" id="GO:0005737">
    <property type="term" value="C:cytoplasm"/>
    <property type="evidence" value="ECO:0007669"/>
    <property type="project" value="UniProtKB-ARBA"/>
</dbReference>
<feature type="compositionally biased region" description="Low complexity" evidence="6">
    <location>
        <begin position="434"/>
        <end position="443"/>
    </location>
</feature>
<feature type="compositionally biased region" description="Polar residues" evidence="6">
    <location>
        <begin position="2599"/>
        <end position="2608"/>
    </location>
</feature>
<evidence type="ECO:0000313" key="9">
    <source>
        <dbReference type="Proteomes" id="UP000078560"/>
    </source>
</evidence>
<dbReference type="EMBL" id="FLQU01000004">
    <property type="protein sequence ID" value="SBS79837.1"/>
    <property type="molecule type" value="Genomic_DNA"/>
</dbReference>
<feature type="region of interest" description="Disordered" evidence="6">
    <location>
        <begin position="73"/>
        <end position="151"/>
    </location>
</feature>
<sequence length="3032" mass="350004">MLIEDAKLRKELDGNYANINSETFMEEWKVVSSNEQGPTCNSSTNGNIHVSKRNISNIDLLKSYSVCEKKFGKEGNDDHASGHKMETVKKSPNKNKRRGEDEEVAASDASPNIDHAGKRKKREHTNHGYYNDKDTFDNNGKGEISGKYTPHGNVAPGDVNKLFIDKDNLFHEINLLIRKKLKISDVVKIDLFCKDNCTQIKPYVLFDEYKHVNIESKIHSEIVTFLKNCLKNGRRYINIRNSVVELRGSFNGELINLPIINHIILQKISNNNYKYKFNIDADVLNYIYVDLFKIHKSKYKFKILEKKYEIEEWYYYRTGKNKRKGISNGEVVVEASVKGKNQFDAFPDNMCRENENRKGEKKQEDEDQNSASSQCYESDALISLYNEEKRKEEKKLRNSENEHERKKKRKKKIIDKDKLYIEKLKKLVEENSEQESNASSNEKSSGDSDDSSNDNKNYILYRRKIIYAQRDKRTVRSVFKEVENDSLCVYYPNSCYNQCLMLSVFEAVSGADVDGIPPLGSGNYDMYEHRIGQNWRQGSGQGLGKGENEPIEEGPSDLNFLNEENIRVKKRYVRDISIYSFCCDDKYKGCSLYLHIARNKKVRNVKIDYNIDYNHFADNCDVIKLHEWRDETNMNNPNTEIKKKNVGKMFELEKDFKINVDMYIDIEKVVKEFKKKYPSGNADIEKSTTTHNGSGRVRTNKLDYVIYNFNQNFECLINFINKLKNSTTKFDYFYPKMLGDVNDEIRKHYDKKKVILLKKSNIKYIRIFNNEVKRLMILFFVSYNSKILDLACGHGQDMLKYNTVKNKIYVGIDISKKEIELAKERLNQNDIKGLCNNDNFIFLQGDILNNKFYKKWKKKNIMFDIISINLALHYVMYNEKSSKRFFNIIENFLEDEGLLLVTTISTITLTEFFMNRAIIDVVSDSASLTLENDLFTIKFDQENLLKIFKSKMCLDEFTEFLNNNSASSKIKYDYFYNLIKDSFDNTMGIKYYFYLYDTIDASEFVIPQIYLKKRLQQLNMVELFNNTAIRFLHYITNNLETYEKYKNIKYFNLINKTIDERIFEDIKLRINKIHGYDKDSQIYFDICSLYHVYLNGTNQTSQSCEVAHSITSVLHYPWVSTEITYTFLKRSERERVKMLVEVANRNGRLSQFGAFAAVLYDFTSSIGRNKWDEIMNVRELIFLSFFVLTMSIINCKNGSVFRKYAFLCKSTKNISRKHLCSYIRKDVENYSKYFKNSCSLILSSGTGGTEACDFCSMLYNMYIKYLSKIKNKKKITYELVDISKNEVGIKKVEIKVNGEYSFYNLVSEKGIHRMVRNSPFNAQNKKMTSFVKVDVIPTLSYNDANVANFLNITENDSTSSLKRGSNNHNININDMVINKSDLTIQTMRSGGKGGQNVNKVETAVRVLHKPTNISVKVSSERSQILNKRIALKTIYEKLLYLQLEALKNKQYELANKSLTHFGEQIRNYILYGNKMIKDTRTSVFSTEVDRVLSQGEIDIFVDAYQKQFFLFSKMDTPSCARSFCEHVTPKGASAEKELTGEEKKRDTQARKIWEMREMPDILSCTPRAENLFTLCHSRCRIYEGGKFVCNERSKGGGVPIFLNILGKYEKRKHCKRVVRLRARLVRKNSSKSPSVLRQHVNSTPPHHAKRKTHLYFGEPPDHSITGENKYKMQQLLNRCLNVSTSDCGADGEENLLQTCKLMVGFGDGIDEVNCVNGENIDNDFICGFDGYAKKNCTEGLRISTIHGKKSDYINLNAYCENNFNKIFNIEYVDLPLLFYETIYINFYCSFFEVKEKEKIDRDVNTYVMINVYEMMKHQKYVLLHKANSIPHQKKKMNVSYKNGDALICSDNIIAIADGVSSIKNSGINVCNFSNELLKKCLNLYIYRCVNKKLFEEENRIIFKQYNLNYQTEEMLKAIVCRSACSSNFLGASTLLFSSIEDEMLHICTIGDCQMLIVRLKRNYVKDTVLQKVQVRPISLEEEPCLLKRESNFSSTLGYNSYDTKNEIKEEDRIGGLSISRVNTNLEKFNDGTSKSRFSPREFSYFGASYCESEKSVISPLISSPSGFSKGDSTRQSRSRDSSIQRSQSKVKNLYSKRKELCHDELFSNVSGMNHREEKTGVVLYIEEEVSEDIAEYFEKYLSSNNYKIGNISFVIRDNDLCTNSNERSDTGISQNFTHTTEYDFSDNEKKFISIKSTLDDSGYKNLLKLFTLDRTDILGNSKAYTHMKGSNEGEANHLIGINGDNDMLEGEINENGEHTMHERIYTEGKEKKENNINVTNNYRFRCNNEELRQFDIIYKSKIQQHYFNCPFQITFMPTNLSTNSGSTKSNITLKSNVKMRRYNDIISKCLRYCEYSTISVKENDIIISGSDGLFDNLYDDDIMEIVFNNFFIIKGMEFINLKRLLLFYDEYTNILNHIRGMMSNRINSGKKASRAFSGSTSNSLVVGAKHCGEEETPTSQIEHSGTYNCSDTDDNGSLGVRNSGLAHSTNWTNVKMVKEGRNIEPVSVKGNSHDYSKKKDEEDEVINMYGDNKKSRHFSKNKKKEINYFLNKKHQSNPNAATNKMKFSSKIKSMFSIKRKNKQMVTAQLSDKENEKSETIPSNESKNNWVGGDGGIVRRKVNSYAIGDNSTGSLSKGKTINCGGDGGSDSDIYSASSANYVHSELSVSRKGQKVWEFLQNYDHGKHSLMSDGGSDDLKFAHLNTQRKGRFASGHAAEKSHNDLYGEVNGGAHIALHTSGNKNECKNVSTNMSQSVSRNVNLRMNSAQRANSRGGELEQGRRQQTTETVNEDYTGVVRKGRIKTSDEWMASQNTLTEFSNGHLAKNKIPGNSEQNGFHMNSGRNLKKKKKIIGEIKIDCNSFFYESSDFILFDKDNMIYLNIKKACDEITELSTILANQDVNTSLLRKRRKKHKEKINMNSQKNEKGLEKMHTCVEKEISMHKNHKSNSGNASLNIYEKETYLFDKVNYDDIQSNKANDKIILTPISEFIFDKYKKYFNMGKPDDTTVIVTRWRRQETFQMIPLNRTEEDVRN</sequence>
<evidence type="ECO:0000256" key="2">
    <source>
        <dbReference type="ARBA" id="ARBA00022603"/>
    </source>
</evidence>
<dbReference type="PROSITE" id="PS51562">
    <property type="entry name" value="RNA_CAP0_MT"/>
    <property type="match status" value="1"/>
</dbReference>
<dbReference type="InterPro" id="IPR005139">
    <property type="entry name" value="PCRF"/>
</dbReference>
<feature type="compositionally biased region" description="Basic and acidic residues" evidence="6">
    <location>
        <begin position="2071"/>
        <end position="2082"/>
    </location>
</feature>
<feature type="compositionally biased region" description="Basic and acidic residues" evidence="6">
    <location>
        <begin position="350"/>
        <end position="364"/>
    </location>
</feature>
<dbReference type="Proteomes" id="UP000078560">
    <property type="component" value="Unassembled WGS sequence"/>
</dbReference>
<feature type="coiled-coil region" evidence="5">
    <location>
        <begin position="382"/>
        <end position="416"/>
    </location>
</feature>
<dbReference type="InterPro" id="IPR000352">
    <property type="entry name" value="Pep_chain_release_fac_I"/>
</dbReference>
<dbReference type="InterPro" id="IPR004971">
    <property type="entry name" value="mRNA_G-N7_MeTrfase_dom"/>
</dbReference>
<gene>
    <name evidence="8" type="ORF">POVCU2_0000230</name>
</gene>
<protein>
    <submittedName>
        <fullName evidence="8">Methyltransferase, putative</fullName>
    </submittedName>
</protein>
<dbReference type="GO" id="GO:0004482">
    <property type="term" value="F:mRNA 5'-cap (guanine-N7-)-methyltransferase activity"/>
    <property type="evidence" value="ECO:0007669"/>
    <property type="project" value="UniProtKB-EC"/>
</dbReference>
<accession>A0A1A8VI56</accession>
<feature type="region of interest" description="Disordered" evidence="6">
    <location>
        <begin position="430"/>
        <end position="455"/>
    </location>
</feature>
<evidence type="ECO:0000313" key="8">
    <source>
        <dbReference type="EMBL" id="SBS79837.1"/>
    </source>
</evidence>
<keyword evidence="5" id="KW-0175">Coiled coil</keyword>
<keyword evidence="3 8" id="KW-0808">Transferase</keyword>
<dbReference type="PANTHER" id="PTHR43116:SF3">
    <property type="entry name" value="CLASS I PEPTIDE CHAIN RELEASE FACTOR"/>
    <property type="match status" value="1"/>
</dbReference>
<dbReference type="SUPFAM" id="SSF75620">
    <property type="entry name" value="Release factor"/>
    <property type="match status" value="1"/>
</dbReference>
<feature type="compositionally biased region" description="Polar residues" evidence="6">
    <location>
        <begin position="1631"/>
        <end position="1644"/>
    </location>
</feature>
<feature type="region of interest" description="Disordered" evidence="6">
    <location>
        <begin position="344"/>
        <end position="374"/>
    </location>
</feature>
<dbReference type="InterPro" id="IPR045853">
    <property type="entry name" value="Pep_chain_release_fac_I_sf"/>
</dbReference>
<dbReference type="CDD" id="cd02440">
    <property type="entry name" value="AdoMet_MTases"/>
    <property type="match status" value="1"/>
</dbReference>
<feature type="compositionally biased region" description="Polar residues" evidence="6">
    <location>
        <begin position="2828"/>
        <end position="2840"/>
    </location>
</feature>
<feature type="region of interest" description="Disordered" evidence="6">
    <location>
        <begin position="2766"/>
        <end position="2788"/>
    </location>
</feature>
<dbReference type="PROSITE" id="PS00745">
    <property type="entry name" value="RF_PROK_I"/>
    <property type="match status" value="1"/>
</dbReference>
<evidence type="ECO:0000256" key="1">
    <source>
        <dbReference type="ARBA" id="ARBA00010835"/>
    </source>
</evidence>
<feature type="compositionally biased region" description="Basic and acidic residues" evidence="6">
    <location>
        <begin position="73"/>
        <end position="89"/>
    </location>
</feature>
<comment type="similarity">
    <text evidence="1">Belongs to the prokaryotic/mitochondrial release factor family.</text>
</comment>
<feature type="domain" description="MRNA cap 0 methyltransferase" evidence="7">
    <location>
        <begin position="760"/>
        <end position="1060"/>
    </location>
</feature>
<dbReference type="Gene3D" id="3.30.70.1660">
    <property type="match status" value="1"/>
</dbReference>
<dbReference type="InterPro" id="IPR036457">
    <property type="entry name" value="PPM-type-like_dom_sf"/>
</dbReference>
<evidence type="ECO:0000256" key="5">
    <source>
        <dbReference type="SAM" id="Coils"/>
    </source>
</evidence>
<dbReference type="SMART" id="SM00937">
    <property type="entry name" value="PCRF"/>
    <property type="match status" value="1"/>
</dbReference>
<keyword evidence="2 8" id="KW-0489">Methyltransferase</keyword>
<comment type="catalytic activity">
    <reaction evidence="4">
        <text>a 5'-end (5'-triphosphoguanosine)-ribonucleoside in mRNA + S-adenosyl-L-methionine = a 5'-end (N(7)-methyl 5'-triphosphoguanosine)-ribonucleoside in mRNA + S-adenosyl-L-homocysteine</text>
        <dbReference type="Rhea" id="RHEA:67008"/>
        <dbReference type="Rhea" id="RHEA-COMP:17166"/>
        <dbReference type="Rhea" id="RHEA-COMP:17167"/>
        <dbReference type="ChEBI" id="CHEBI:57856"/>
        <dbReference type="ChEBI" id="CHEBI:59789"/>
        <dbReference type="ChEBI" id="CHEBI:156461"/>
        <dbReference type="ChEBI" id="CHEBI:167617"/>
        <dbReference type="EC" id="2.1.1.56"/>
    </reaction>
</comment>
<dbReference type="Pfam" id="PF03291">
    <property type="entry name" value="mRNA_G-N7_MeTrfase"/>
    <property type="match status" value="1"/>
</dbReference>
<dbReference type="SUPFAM" id="SSF53335">
    <property type="entry name" value="S-adenosyl-L-methionine-dependent methyltransferases"/>
    <property type="match status" value="1"/>
</dbReference>
<evidence type="ECO:0000256" key="6">
    <source>
        <dbReference type="SAM" id="MobiDB-lite"/>
    </source>
</evidence>
<feature type="region of interest" description="Disordered" evidence="6">
    <location>
        <begin position="2066"/>
        <end position="2090"/>
    </location>
</feature>
<evidence type="ECO:0000256" key="4">
    <source>
        <dbReference type="ARBA" id="ARBA00044712"/>
    </source>
</evidence>
<feature type="region of interest" description="Disordered" evidence="6">
    <location>
        <begin position="1631"/>
        <end position="1651"/>
    </location>
</feature>
<dbReference type="Pfam" id="PF03462">
    <property type="entry name" value="PCRF"/>
    <property type="match status" value="1"/>
</dbReference>
<dbReference type="Pfam" id="PF00472">
    <property type="entry name" value="RF-1"/>
    <property type="match status" value="1"/>
</dbReference>
<feature type="region of interest" description="Disordered" evidence="6">
    <location>
        <begin position="2821"/>
        <end position="2840"/>
    </location>
</feature>
<name>A0A1A8VI56_PLAOA</name>
<dbReference type="InterPro" id="IPR029063">
    <property type="entry name" value="SAM-dependent_MTases_sf"/>
</dbReference>
<organism evidence="8 9">
    <name type="scientific">Plasmodium ovale curtisi</name>
    <dbReference type="NCBI Taxonomy" id="864141"/>
    <lineage>
        <taxon>Eukaryota</taxon>
        <taxon>Sar</taxon>
        <taxon>Alveolata</taxon>
        <taxon>Apicomplexa</taxon>
        <taxon>Aconoidasida</taxon>
        <taxon>Haemosporida</taxon>
        <taxon>Plasmodiidae</taxon>
        <taxon>Plasmodium</taxon>
        <taxon>Plasmodium (Plasmodium)</taxon>
    </lineage>
</organism>
<proteinExistence type="inferred from homology"/>
<dbReference type="PANTHER" id="PTHR43116">
    <property type="entry name" value="PEPTIDE CHAIN RELEASE FACTOR 2"/>
    <property type="match status" value="1"/>
</dbReference>
<evidence type="ECO:0000259" key="7">
    <source>
        <dbReference type="PROSITE" id="PS51562"/>
    </source>
</evidence>
<dbReference type="Gene3D" id="3.40.50.150">
    <property type="entry name" value="Vaccinia Virus protein VP39"/>
    <property type="match status" value="1"/>
</dbReference>
<feature type="region of interest" description="Disordered" evidence="6">
    <location>
        <begin position="2587"/>
        <end position="2613"/>
    </location>
</feature>